<dbReference type="GO" id="GO:0031956">
    <property type="term" value="F:medium-chain fatty acid-CoA ligase activity"/>
    <property type="evidence" value="ECO:0007669"/>
    <property type="project" value="TreeGrafter"/>
</dbReference>
<evidence type="ECO:0000259" key="3">
    <source>
        <dbReference type="Pfam" id="PF00501"/>
    </source>
</evidence>
<evidence type="ECO:0000256" key="2">
    <source>
        <dbReference type="ARBA" id="ARBA00022598"/>
    </source>
</evidence>
<dbReference type="PANTHER" id="PTHR43201:SF5">
    <property type="entry name" value="MEDIUM-CHAIN ACYL-COA LIGASE ACSF2, MITOCHONDRIAL"/>
    <property type="match status" value="1"/>
</dbReference>
<dbReference type="AlphaFoldDB" id="A0A2U1CHK1"/>
<dbReference type="Gene3D" id="3.30.300.30">
    <property type="match status" value="1"/>
</dbReference>
<protein>
    <submittedName>
        <fullName evidence="5">Acyl-CoA synthetase (AMP-forming)/AMP-acid ligase II</fullName>
    </submittedName>
</protein>
<dbReference type="PROSITE" id="PS00455">
    <property type="entry name" value="AMP_BINDING"/>
    <property type="match status" value="1"/>
</dbReference>
<dbReference type="PANTHER" id="PTHR43201">
    <property type="entry name" value="ACYL-COA SYNTHETASE"/>
    <property type="match status" value="1"/>
</dbReference>
<name>A0A2U1CHK1_9BURK</name>
<dbReference type="RefSeq" id="WP_116519446.1">
    <property type="nucleotide sequence ID" value="NZ_JACCEX010000006.1"/>
</dbReference>
<dbReference type="Proteomes" id="UP000246145">
    <property type="component" value="Unassembled WGS sequence"/>
</dbReference>
<dbReference type="Pfam" id="PF13193">
    <property type="entry name" value="AMP-binding_C"/>
    <property type="match status" value="1"/>
</dbReference>
<dbReference type="InterPro" id="IPR020845">
    <property type="entry name" value="AMP-binding_CS"/>
</dbReference>
<dbReference type="EMBL" id="QEKO01000009">
    <property type="protein sequence ID" value="PVY60398.1"/>
    <property type="molecule type" value="Genomic_DNA"/>
</dbReference>
<dbReference type="InterPro" id="IPR025110">
    <property type="entry name" value="AMP-bd_C"/>
</dbReference>
<dbReference type="STRING" id="1231391.GCA_000308195_00212"/>
<dbReference type="SUPFAM" id="SSF56801">
    <property type="entry name" value="Acetyl-CoA synthetase-like"/>
    <property type="match status" value="1"/>
</dbReference>
<feature type="domain" description="AMP-binding enzyme C-terminal" evidence="4">
    <location>
        <begin position="423"/>
        <end position="499"/>
    </location>
</feature>
<proteinExistence type="inferred from homology"/>
<keyword evidence="6" id="KW-1185">Reference proteome</keyword>
<evidence type="ECO:0000256" key="1">
    <source>
        <dbReference type="ARBA" id="ARBA00006432"/>
    </source>
</evidence>
<reference evidence="5 6" key="1">
    <citation type="submission" date="2018-04" db="EMBL/GenBank/DDBJ databases">
        <title>Genomic Encyclopedia of Type Strains, Phase IV (KMG-IV): sequencing the most valuable type-strain genomes for metagenomic binning, comparative biology and taxonomic classification.</title>
        <authorList>
            <person name="Goeker M."/>
        </authorList>
    </citation>
    <scope>NUCLEOTIDE SEQUENCE [LARGE SCALE GENOMIC DNA]</scope>
    <source>
        <strain evidence="5 6">DSM 10065</strain>
    </source>
</reference>
<dbReference type="GO" id="GO:0006631">
    <property type="term" value="P:fatty acid metabolic process"/>
    <property type="evidence" value="ECO:0007669"/>
    <property type="project" value="TreeGrafter"/>
</dbReference>
<feature type="domain" description="AMP-dependent synthetase/ligase" evidence="3">
    <location>
        <begin position="7"/>
        <end position="373"/>
    </location>
</feature>
<dbReference type="InterPro" id="IPR000873">
    <property type="entry name" value="AMP-dep_synth/lig_dom"/>
</dbReference>
<gene>
    <name evidence="5" type="ORF">C7440_3641</name>
</gene>
<evidence type="ECO:0000313" key="5">
    <source>
        <dbReference type="EMBL" id="PVY60398.1"/>
    </source>
</evidence>
<evidence type="ECO:0000313" key="6">
    <source>
        <dbReference type="Proteomes" id="UP000246145"/>
    </source>
</evidence>
<organism evidence="5 6">
    <name type="scientific">Pusillimonas noertemannii</name>
    <dbReference type="NCBI Taxonomy" id="305977"/>
    <lineage>
        <taxon>Bacteria</taxon>
        <taxon>Pseudomonadati</taxon>
        <taxon>Pseudomonadota</taxon>
        <taxon>Betaproteobacteria</taxon>
        <taxon>Burkholderiales</taxon>
        <taxon>Alcaligenaceae</taxon>
        <taxon>Pusillimonas</taxon>
    </lineage>
</organism>
<comment type="caution">
    <text evidence="5">The sequence shown here is derived from an EMBL/GenBank/DDBJ whole genome shotgun (WGS) entry which is preliminary data.</text>
</comment>
<accession>A0A2U1CHK1</accession>
<dbReference type="Pfam" id="PF00501">
    <property type="entry name" value="AMP-binding"/>
    <property type="match status" value="1"/>
</dbReference>
<sequence>MHLGRLFQRSVQMHGDRPALAMGCAPAANYAELDARIRALAYWMRRDLGLEPGDRVTLAMKNRAEYAQALLAAWHAGLCAVPVNSKLHPNEIDYILRDSQSRLCLTDANLYKGLRPVADDIKALHLIDVEAPRYAHAATGPQAPETIEPGQDSHAPAWLFYTSGTTGRPKGVVLSHANLVNMALNFYADVQPVDDTDVLLHVAPMSHGSGLYSVPCFLKGALQVVPSSGGFDEAETCELLQHYRNASLFAAPTIVQRLAEYVASRNAPLPGLKSIIVAGAPFYVEDIKQAVRVLGPRIAQIYGQGESPMSITAQTASRIARAVEQNDDEFLGSVGHAQASIEISIEDASGNRQKANQAGEIMVSGPTVMQGYWQNPQASHDTLRDGKLHTGDIGLIDGRGLLHLKDRSKDVIISGGTNIYPREVEETLMQHPDVAEVSVIGMPDPHWGESILAFVVRREGRPPAGPAELDALCLSRMARFKRPKRYVFLDQLPKNATGKVLKRQLYDLVPPTP</sequence>
<dbReference type="OrthoDB" id="9766486at2"/>
<dbReference type="InterPro" id="IPR045851">
    <property type="entry name" value="AMP-bd_C_sf"/>
</dbReference>
<evidence type="ECO:0000259" key="4">
    <source>
        <dbReference type="Pfam" id="PF13193"/>
    </source>
</evidence>
<keyword evidence="2 5" id="KW-0436">Ligase</keyword>
<comment type="similarity">
    <text evidence="1">Belongs to the ATP-dependent AMP-binding enzyme family.</text>
</comment>
<dbReference type="Gene3D" id="3.40.50.12780">
    <property type="entry name" value="N-terminal domain of ligase-like"/>
    <property type="match status" value="1"/>
</dbReference>
<dbReference type="InterPro" id="IPR042099">
    <property type="entry name" value="ANL_N_sf"/>
</dbReference>
<dbReference type="FunFam" id="3.30.300.30:FF:000008">
    <property type="entry name" value="2,3-dihydroxybenzoate-AMP ligase"/>
    <property type="match status" value="1"/>
</dbReference>